<keyword evidence="9" id="KW-1185">Reference proteome</keyword>
<comment type="function">
    <text evidence="6">Catalyzes the conversion of 7,8-dihydroneopterin to 6-hydroxymethyl-7,8-dihydropterin.</text>
</comment>
<comment type="catalytic activity">
    <reaction evidence="1 6">
        <text>7,8-dihydroneopterin = 6-hydroxymethyl-7,8-dihydropterin + glycolaldehyde</text>
        <dbReference type="Rhea" id="RHEA:10540"/>
        <dbReference type="ChEBI" id="CHEBI:17001"/>
        <dbReference type="ChEBI" id="CHEBI:17071"/>
        <dbReference type="ChEBI" id="CHEBI:44841"/>
        <dbReference type="EC" id="4.1.2.25"/>
    </reaction>
</comment>
<protein>
    <recommendedName>
        <fullName evidence="6">7,8-dihydroneopterin aldolase</fullName>
        <ecNumber evidence="6">4.1.2.25</ecNumber>
    </recommendedName>
</protein>
<accession>A0ABT3A3W6</accession>
<comment type="pathway">
    <text evidence="2 6">Cofactor biosynthesis; tetrahydrofolate biosynthesis; 2-amino-4-hydroxy-6-hydroxymethyl-7,8-dihydropteridine diphosphate from 7,8-dihydroneopterin triphosphate: step 3/4.</text>
</comment>
<dbReference type="EC" id="4.1.2.25" evidence="6"/>
<reference evidence="8 9" key="1">
    <citation type="submission" date="2022-10" db="EMBL/GenBank/DDBJ databases">
        <title>Aestuariibacter sp. AA17 isolated from Montipora capitata coral fragment.</title>
        <authorList>
            <person name="Emsley S.A."/>
            <person name="Pfannmuller K.M."/>
            <person name="Loughran R.M."/>
            <person name="Shlafstein M."/>
            <person name="Papke E."/>
            <person name="Saw J.H."/>
            <person name="Ushijima B."/>
            <person name="Videau P."/>
        </authorList>
    </citation>
    <scope>NUCLEOTIDE SEQUENCE [LARGE SCALE GENOMIC DNA]</scope>
    <source>
        <strain evidence="8 9">AA17</strain>
    </source>
</reference>
<feature type="domain" description="Dihydroneopterin aldolase/epimerase" evidence="7">
    <location>
        <begin position="4"/>
        <end position="114"/>
    </location>
</feature>
<sequence>MDKIIIQGLKINALIGVYDWERESKQPLLVDIVMQLDLSKAAQSDDVNDTVDYAKAAELLEKVALDSDFQLLEALAGKLIDTLMATYPLLNVTLTLTKPNILDNAQKVAVQMTREA</sequence>
<dbReference type="PANTHER" id="PTHR42844">
    <property type="entry name" value="DIHYDRONEOPTERIN ALDOLASE 1-RELATED"/>
    <property type="match status" value="1"/>
</dbReference>
<evidence type="ECO:0000313" key="8">
    <source>
        <dbReference type="EMBL" id="MCV2883343.1"/>
    </source>
</evidence>
<comment type="caution">
    <text evidence="8">The sequence shown here is derived from an EMBL/GenBank/DDBJ whole genome shotgun (WGS) entry which is preliminary data.</text>
</comment>
<proteinExistence type="inferred from homology"/>
<keyword evidence="5 6" id="KW-0456">Lyase</keyword>
<dbReference type="Pfam" id="PF02152">
    <property type="entry name" value="FolB"/>
    <property type="match status" value="1"/>
</dbReference>
<dbReference type="Proteomes" id="UP001652504">
    <property type="component" value="Unassembled WGS sequence"/>
</dbReference>
<dbReference type="NCBIfam" id="TIGR00526">
    <property type="entry name" value="folB_dom"/>
    <property type="match status" value="1"/>
</dbReference>
<dbReference type="SUPFAM" id="SSF55620">
    <property type="entry name" value="Tetrahydrobiopterin biosynthesis enzymes-like"/>
    <property type="match status" value="1"/>
</dbReference>
<dbReference type="GO" id="GO:0004150">
    <property type="term" value="F:dihydroneopterin aldolase activity"/>
    <property type="evidence" value="ECO:0007669"/>
    <property type="project" value="UniProtKB-EC"/>
</dbReference>
<evidence type="ECO:0000256" key="2">
    <source>
        <dbReference type="ARBA" id="ARBA00005013"/>
    </source>
</evidence>
<keyword evidence="4 6" id="KW-0289">Folate biosynthesis</keyword>
<evidence type="ECO:0000313" key="9">
    <source>
        <dbReference type="Proteomes" id="UP001652504"/>
    </source>
</evidence>
<dbReference type="EMBL" id="JAOWKX010000001">
    <property type="protein sequence ID" value="MCV2883343.1"/>
    <property type="molecule type" value="Genomic_DNA"/>
</dbReference>
<gene>
    <name evidence="8" type="primary">folB</name>
    <name evidence="8" type="ORF">OE749_01360</name>
</gene>
<evidence type="ECO:0000256" key="5">
    <source>
        <dbReference type="ARBA" id="ARBA00023239"/>
    </source>
</evidence>
<evidence type="ECO:0000259" key="7">
    <source>
        <dbReference type="SMART" id="SM00905"/>
    </source>
</evidence>
<evidence type="ECO:0000256" key="3">
    <source>
        <dbReference type="ARBA" id="ARBA00005708"/>
    </source>
</evidence>
<organism evidence="8 9">
    <name type="scientific">Fluctibacter corallii</name>
    <dbReference type="NCBI Taxonomy" id="2984329"/>
    <lineage>
        <taxon>Bacteria</taxon>
        <taxon>Pseudomonadati</taxon>
        <taxon>Pseudomonadota</taxon>
        <taxon>Gammaproteobacteria</taxon>
        <taxon>Alteromonadales</taxon>
        <taxon>Alteromonadaceae</taxon>
        <taxon>Fluctibacter</taxon>
    </lineage>
</organism>
<dbReference type="PANTHER" id="PTHR42844:SF1">
    <property type="entry name" value="DIHYDRONEOPTERIN ALDOLASE 1-RELATED"/>
    <property type="match status" value="1"/>
</dbReference>
<dbReference type="Gene3D" id="3.30.1130.10">
    <property type="match status" value="1"/>
</dbReference>
<dbReference type="RefSeq" id="WP_263710544.1">
    <property type="nucleotide sequence ID" value="NZ_JAOWKX010000001.1"/>
</dbReference>
<dbReference type="InterPro" id="IPR006156">
    <property type="entry name" value="Dihydroneopterin_aldolase"/>
</dbReference>
<dbReference type="CDD" id="cd00534">
    <property type="entry name" value="DHNA_DHNTPE"/>
    <property type="match status" value="1"/>
</dbReference>
<dbReference type="SMART" id="SM00905">
    <property type="entry name" value="FolB"/>
    <property type="match status" value="1"/>
</dbReference>
<dbReference type="InterPro" id="IPR043133">
    <property type="entry name" value="GTP-CH-I_C/QueF"/>
</dbReference>
<evidence type="ECO:0000256" key="1">
    <source>
        <dbReference type="ARBA" id="ARBA00001353"/>
    </source>
</evidence>
<dbReference type="InterPro" id="IPR006157">
    <property type="entry name" value="FolB_dom"/>
</dbReference>
<name>A0ABT3A3W6_9ALTE</name>
<comment type="similarity">
    <text evidence="3 6">Belongs to the DHNA family.</text>
</comment>
<dbReference type="NCBIfam" id="TIGR00525">
    <property type="entry name" value="folB"/>
    <property type="match status" value="1"/>
</dbReference>
<evidence type="ECO:0000256" key="4">
    <source>
        <dbReference type="ARBA" id="ARBA00022909"/>
    </source>
</evidence>
<evidence type="ECO:0000256" key="6">
    <source>
        <dbReference type="RuleBase" id="RU362079"/>
    </source>
</evidence>